<feature type="domain" description="Shedu protein SduA C-terminal" evidence="1">
    <location>
        <begin position="167"/>
        <end position="314"/>
    </location>
</feature>
<evidence type="ECO:0000259" key="1">
    <source>
        <dbReference type="Pfam" id="PF14082"/>
    </source>
</evidence>
<reference evidence="2 3" key="1">
    <citation type="submission" date="2020-08" db="EMBL/GenBank/DDBJ databases">
        <title>Description of novel Flavobacterium F-408 isolate.</title>
        <authorList>
            <person name="Saticioglu I.B."/>
            <person name="Duman M."/>
            <person name="Altun S."/>
        </authorList>
    </citation>
    <scope>NUCLEOTIDE SEQUENCE [LARGE SCALE GENOMIC DNA]</scope>
    <source>
        <strain evidence="2 3">F-408</strain>
    </source>
</reference>
<dbReference type="Proteomes" id="UP000605990">
    <property type="component" value="Unassembled WGS sequence"/>
</dbReference>
<protein>
    <submittedName>
        <fullName evidence="2">DUF4263 domain-containing protein</fullName>
    </submittedName>
</protein>
<evidence type="ECO:0000313" key="3">
    <source>
        <dbReference type="Proteomes" id="UP000605990"/>
    </source>
</evidence>
<dbReference type="EMBL" id="JACRUN010000016">
    <property type="protein sequence ID" value="MBC5836239.1"/>
    <property type="molecule type" value="Genomic_DNA"/>
</dbReference>
<organism evidence="2 3">
    <name type="scientific">Flavobacterium bernardetii</name>
    <dbReference type="NCBI Taxonomy" id="2813823"/>
    <lineage>
        <taxon>Bacteria</taxon>
        <taxon>Pseudomonadati</taxon>
        <taxon>Bacteroidota</taxon>
        <taxon>Flavobacteriia</taxon>
        <taxon>Flavobacteriales</taxon>
        <taxon>Flavobacteriaceae</taxon>
        <taxon>Flavobacterium</taxon>
    </lineage>
</organism>
<accession>A0ABR7J314</accession>
<gene>
    <name evidence="2" type="ORF">H8R27_15215</name>
</gene>
<name>A0ABR7J314_9FLAO</name>
<keyword evidence="3" id="KW-1185">Reference proteome</keyword>
<comment type="caution">
    <text evidence="2">The sequence shown here is derived from an EMBL/GenBank/DDBJ whole genome shotgun (WGS) entry which is preliminary data.</text>
</comment>
<evidence type="ECO:0000313" key="2">
    <source>
        <dbReference type="EMBL" id="MBC5836239.1"/>
    </source>
</evidence>
<dbReference type="RefSeq" id="WP_166131721.1">
    <property type="nucleotide sequence ID" value="NZ_JAANOQ010000015.1"/>
</dbReference>
<dbReference type="InterPro" id="IPR025359">
    <property type="entry name" value="SduA_C"/>
</dbReference>
<proteinExistence type="predicted"/>
<dbReference type="Pfam" id="PF14082">
    <property type="entry name" value="SduA_C"/>
    <property type="match status" value="1"/>
</dbReference>
<sequence length="325" mass="38280">MKEVKTSQGGIDYLHTILLEKPLTVTKASLWKIKHANSENDEIAVKIGRYSKKKGPFNMDIQTLENQTPKSELTFKEQEFEGLIAFIQKEYTPFSQGIKKFITVENQLNAENIEYLQTFFNHPEKQELIDFVIGHDIIPSELIEAFNHVAKIRALEKFEEMLEDDLVEHDWQKWFEENNWVLGTEYVRILDERNIDTQNISDFLMEAYDGFLDIVEIKRPDGNLNFWATSKDHGNYIPHQDLVKAITQASKYIFEVERESNSIKFLERVDGVRTIKPRCVLIFGRSNDWNIEQKESFRLLNSSYHNINIMTYDHVFERAKRIITH</sequence>